<dbReference type="PANTHER" id="PTHR33751">
    <property type="entry name" value="CBB3-TYPE CYTOCHROME C OXIDASE SUBUNIT FIXP"/>
    <property type="match status" value="1"/>
</dbReference>
<dbReference type="GO" id="GO:0016491">
    <property type="term" value="F:oxidoreductase activity"/>
    <property type="evidence" value="ECO:0007669"/>
    <property type="project" value="UniProtKB-KW"/>
</dbReference>
<dbReference type="SUPFAM" id="SSF46626">
    <property type="entry name" value="Cytochrome c"/>
    <property type="match status" value="2"/>
</dbReference>
<evidence type="ECO:0000256" key="6">
    <source>
        <dbReference type="ARBA" id="ARBA00022475"/>
    </source>
</evidence>
<feature type="binding site" description="covalent" evidence="23">
    <location>
        <position position="121"/>
    </location>
    <ligand>
        <name>heme c</name>
        <dbReference type="ChEBI" id="CHEBI:61717"/>
        <label>1</label>
    </ligand>
</feature>
<evidence type="ECO:0000256" key="15">
    <source>
        <dbReference type="ARBA" id="ARBA00022989"/>
    </source>
</evidence>
<feature type="binding site" description="axial binding residue" evidence="22">
    <location>
        <position position="225"/>
    </location>
    <ligand>
        <name>heme c</name>
        <dbReference type="ChEBI" id="CHEBI:61717"/>
        <label>2</label>
    </ligand>
    <ligandPart>
        <name>Fe</name>
        <dbReference type="ChEBI" id="CHEBI:18248"/>
    </ligandPart>
</feature>
<comment type="pathway">
    <text evidence="2 21">Energy metabolism; oxidative phosphorylation.</text>
</comment>
<feature type="binding site" description="covalent" evidence="23">
    <location>
        <position position="224"/>
    </location>
    <ligand>
        <name>heme c</name>
        <dbReference type="ChEBI" id="CHEBI:61717"/>
        <label>2</label>
    </ligand>
</feature>
<keyword evidence="27" id="KW-1185">Reference proteome</keyword>
<dbReference type="EMBL" id="JAPKNK010000005">
    <property type="protein sequence ID" value="MCX5570288.1"/>
    <property type="molecule type" value="Genomic_DNA"/>
</dbReference>
<evidence type="ECO:0000256" key="20">
    <source>
        <dbReference type="ARBA" id="ARBA00025525"/>
    </source>
</evidence>
<keyword evidence="18 21" id="KW-0406">Ion transport</keyword>
<accession>A0A9X3IL94</accession>
<dbReference type="Gene3D" id="6.10.280.130">
    <property type="match status" value="1"/>
</dbReference>
<dbReference type="NCBIfam" id="TIGR00782">
    <property type="entry name" value="ccoP"/>
    <property type="match status" value="1"/>
</dbReference>
<reference evidence="26" key="1">
    <citation type="submission" date="2022-11" db="EMBL/GenBank/DDBJ databases">
        <title>Biodiversity and phylogenetic relationships of bacteria.</title>
        <authorList>
            <person name="Machado R.A.R."/>
            <person name="Bhat A."/>
            <person name="Loulou A."/>
            <person name="Kallel S."/>
        </authorList>
    </citation>
    <scope>NUCLEOTIDE SEQUENCE</scope>
    <source>
        <strain evidence="26">K-TC2</strain>
    </source>
</reference>
<evidence type="ECO:0000256" key="8">
    <source>
        <dbReference type="ARBA" id="ARBA00022617"/>
    </source>
</evidence>
<evidence type="ECO:0000256" key="17">
    <source>
        <dbReference type="ARBA" id="ARBA00023004"/>
    </source>
</evidence>
<keyword evidence="5 21" id="KW-0813">Transport</keyword>
<dbReference type="InterPro" id="IPR032858">
    <property type="entry name" value="CcoP_N"/>
</dbReference>
<dbReference type="PROSITE" id="PS51007">
    <property type="entry name" value="CYTC"/>
    <property type="match status" value="2"/>
</dbReference>
<dbReference type="PANTHER" id="PTHR33751:SF1">
    <property type="entry name" value="CBB3-TYPE CYTOCHROME C OXIDASE SUBUNIT FIXP"/>
    <property type="match status" value="1"/>
</dbReference>
<keyword evidence="19 21" id="KW-0472">Membrane</keyword>
<comment type="cofactor">
    <cofactor evidence="21 23">
        <name>heme c</name>
        <dbReference type="ChEBI" id="CHEBI:61717"/>
    </cofactor>
    <text evidence="21 23">Binds 2 heme C groups per subunit.</text>
</comment>
<dbReference type="RefSeq" id="WP_266339253.1">
    <property type="nucleotide sequence ID" value="NZ_JAPKNK010000005.1"/>
</dbReference>
<comment type="caution">
    <text evidence="26">The sequence shown here is derived from an EMBL/GenBank/DDBJ whole genome shotgun (WGS) entry which is preliminary data.</text>
</comment>
<dbReference type="InterPro" id="IPR036909">
    <property type="entry name" value="Cyt_c-like_dom_sf"/>
</dbReference>
<keyword evidence="12" id="KW-0677">Repeat</keyword>
<organism evidence="26 27">
    <name type="scientific">Kaistia nematophila</name>
    <dbReference type="NCBI Taxonomy" id="2994654"/>
    <lineage>
        <taxon>Bacteria</taxon>
        <taxon>Pseudomonadati</taxon>
        <taxon>Pseudomonadota</taxon>
        <taxon>Alphaproteobacteria</taxon>
        <taxon>Hyphomicrobiales</taxon>
        <taxon>Kaistiaceae</taxon>
        <taxon>Kaistia</taxon>
    </lineage>
</organism>
<evidence type="ECO:0000256" key="12">
    <source>
        <dbReference type="ARBA" id="ARBA00022737"/>
    </source>
</evidence>
<evidence type="ECO:0000256" key="24">
    <source>
        <dbReference type="SAM" id="Phobius"/>
    </source>
</evidence>
<keyword evidence="11 21" id="KW-0479">Metal-binding</keyword>
<keyword evidence="7 21" id="KW-0997">Cell inner membrane</keyword>
<evidence type="ECO:0000313" key="26">
    <source>
        <dbReference type="EMBL" id="MCX5570288.1"/>
    </source>
</evidence>
<evidence type="ECO:0000256" key="5">
    <source>
        <dbReference type="ARBA" id="ARBA00022448"/>
    </source>
</evidence>
<dbReference type="AlphaFoldDB" id="A0A9X3IL94"/>
<keyword evidence="16 21" id="KW-0560">Oxidoreductase</keyword>
<feature type="binding site" description="covalent" evidence="23">
    <location>
        <position position="221"/>
    </location>
    <ligand>
        <name>heme c</name>
        <dbReference type="ChEBI" id="CHEBI:61717"/>
        <label>2</label>
    </ligand>
</feature>
<dbReference type="Pfam" id="PF14715">
    <property type="entry name" value="FixP_N"/>
    <property type="match status" value="1"/>
</dbReference>
<keyword evidence="13 21" id="KW-0375">Hydrogen ion transport</keyword>
<keyword evidence="9 21" id="KW-0679">Respiratory chain</keyword>
<keyword evidence="17 21" id="KW-0408">Iron</keyword>
<evidence type="ECO:0000256" key="13">
    <source>
        <dbReference type="ARBA" id="ARBA00022781"/>
    </source>
</evidence>
<dbReference type="Proteomes" id="UP001144805">
    <property type="component" value="Unassembled WGS sequence"/>
</dbReference>
<dbReference type="GO" id="GO:0005506">
    <property type="term" value="F:iron ion binding"/>
    <property type="evidence" value="ECO:0007669"/>
    <property type="project" value="InterPro"/>
</dbReference>
<evidence type="ECO:0000256" key="1">
    <source>
        <dbReference type="ARBA" id="ARBA00004533"/>
    </source>
</evidence>
<feature type="transmembrane region" description="Helical" evidence="24">
    <location>
        <begin position="32"/>
        <end position="50"/>
    </location>
</feature>
<proteinExistence type="inferred from homology"/>
<dbReference type="InterPro" id="IPR009056">
    <property type="entry name" value="Cyt_c-like_dom"/>
</dbReference>
<evidence type="ECO:0000256" key="10">
    <source>
        <dbReference type="ARBA" id="ARBA00022692"/>
    </source>
</evidence>
<dbReference type="InterPro" id="IPR050597">
    <property type="entry name" value="Cytochrome_c_Oxidase_Subunit"/>
</dbReference>
<evidence type="ECO:0000256" key="19">
    <source>
        <dbReference type="ARBA" id="ARBA00023136"/>
    </source>
</evidence>
<dbReference type="GO" id="GO:0020037">
    <property type="term" value="F:heme binding"/>
    <property type="evidence" value="ECO:0007669"/>
    <property type="project" value="InterPro"/>
</dbReference>
<feature type="binding site" description="axial binding residue" evidence="22">
    <location>
        <position position="266"/>
    </location>
    <ligand>
        <name>heme c</name>
        <dbReference type="ChEBI" id="CHEBI:61717"/>
        <label>1</label>
    </ligand>
    <ligandPart>
        <name>Fe</name>
        <dbReference type="ChEBI" id="CHEBI:18248"/>
    </ligandPart>
</feature>
<dbReference type="Gene3D" id="1.10.760.10">
    <property type="entry name" value="Cytochrome c-like domain"/>
    <property type="match status" value="2"/>
</dbReference>
<dbReference type="PRINTS" id="PR00605">
    <property type="entry name" value="CYTCHROMECIC"/>
</dbReference>
<evidence type="ECO:0000256" key="14">
    <source>
        <dbReference type="ARBA" id="ARBA00022982"/>
    </source>
</evidence>
<evidence type="ECO:0000256" key="11">
    <source>
        <dbReference type="ARBA" id="ARBA00022723"/>
    </source>
</evidence>
<evidence type="ECO:0000256" key="7">
    <source>
        <dbReference type="ARBA" id="ARBA00022519"/>
    </source>
</evidence>
<feature type="domain" description="Cytochrome c" evidence="25">
    <location>
        <begin position="108"/>
        <end position="197"/>
    </location>
</feature>
<evidence type="ECO:0000256" key="16">
    <source>
        <dbReference type="ARBA" id="ARBA00023002"/>
    </source>
</evidence>
<comment type="subunit">
    <text evidence="4">Component of the cbb3-type cytochrome c oxidase at least composed of FixN, FixO, FixQ and FixP.</text>
</comment>
<evidence type="ECO:0000256" key="23">
    <source>
        <dbReference type="PIRSR" id="PIRSR000006-2"/>
    </source>
</evidence>
<feature type="binding site" description="axial binding residue" evidence="22">
    <location>
        <position position="125"/>
    </location>
    <ligand>
        <name>heme c</name>
        <dbReference type="ChEBI" id="CHEBI:61717"/>
        <label>1</label>
    </ligand>
    <ligandPart>
        <name>Fe</name>
        <dbReference type="ChEBI" id="CHEBI:18248"/>
    </ligandPart>
</feature>
<dbReference type="Pfam" id="PF00034">
    <property type="entry name" value="Cytochrom_C"/>
    <property type="match status" value="1"/>
</dbReference>
<keyword evidence="14 21" id="KW-0249">Electron transport</keyword>
<evidence type="ECO:0000256" key="4">
    <source>
        <dbReference type="ARBA" id="ARBA00011203"/>
    </source>
</evidence>
<dbReference type="GO" id="GO:0005886">
    <property type="term" value="C:plasma membrane"/>
    <property type="evidence" value="ECO:0007669"/>
    <property type="project" value="UniProtKB-SubCell"/>
</dbReference>
<comment type="similarity">
    <text evidence="3 21">Belongs to the CcoP / FixP family.</text>
</comment>
<dbReference type="GO" id="GO:0009055">
    <property type="term" value="F:electron transfer activity"/>
    <property type="evidence" value="ECO:0007669"/>
    <property type="project" value="InterPro"/>
</dbReference>
<dbReference type="InterPro" id="IPR008168">
    <property type="entry name" value="Cyt_C_IC"/>
</dbReference>
<keyword evidence="10 24" id="KW-0812">Transmembrane</keyword>
<keyword evidence="8 21" id="KW-0349">Heme</keyword>
<feature type="binding site" description="axial binding residue" evidence="22">
    <location>
        <position position="172"/>
    </location>
    <ligand>
        <name>heme c</name>
        <dbReference type="ChEBI" id="CHEBI:61717"/>
        <label>2</label>
    </ligand>
    <ligandPart>
        <name>Fe</name>
        <dbReference type="ChEBI" id="CHEBI:18248"/>
    </ligandPart>
</feature>
<evidence type="ECO:0000256" key="21">
    <source>
        <dbReference type="PIRNR" id="PIRNR000006"/>
    </source>
</evidence>
<evidence type="ECO:0000256" key="22">
    <source>
        <dbReference type="PIRSR" id="PIRSR000006-1"/>
    </source>
</evidence>
<dbReference type="GO" id="GO:1902600">
    <property type="term" value="P:proton transmembrane transport"/>
    <property type="evidence" value="ECO:0007669"/>
    <property type="project" value="UniProtKB-KW"/>
</dbReference>
<dbReference type="PIRSF" id="PIRSF000006">
    <property type="entry name" value="Cbb3-Cox_fixP"/>
    <property type="match status" value="1"/>
</dbReference>
<comment type="subcellular location">
    <subcellularLocation>
        <location evidence="1 21">Cell inner membrane</location>
    </subcellularLocation>
</comment>
<comment type="function">
    <text evidence="20">C-type cytochrome. Part of the cbb3-type cytochrome c oxidase complex. FixP subunit is required for transferring electrons from donor cytochrome c via its heme groups to FixO subunit. From there, electrons are shuttled to the catalytic binuclear center of FixN subunit where oxygen reduction takes place. The complex also functions as a proton pump.</text>
</comment>
<gene>
    <name evidence="26" type="primary">ccoP</name>
    <name evidence="26" type="ORF">OSH07_13865</name>
</gene>
<sequence>MELGKRDPVTGRTTTGHEWNGIEELDTPVPRVVLFFLSAAALFCVVYWILMPAWPLGWTYTKGLLGRSDRAAVTQAVEDAAAERGVWTDRVASLDYAEIQADPALMRSVKETGRTLFADNCAVCHGTEGTGGPGFPNLSAKAWLWGGSPDQIAETIRVGINAENADTRSSQMLAFGRDGILTRPQVNDVVAYVRSLSGLEPGAGSTPERIAAGREVFAANCVACHGDAGKGNREVGAPDLTDANWLYGSDVQSVFNTVHGGRQGHMPHWQNRLSPVDVKILALYVQSLGAKTP</sequence>
<feature type="binding site" description="covalent" evidence="23">
    <location>
        <position position="124"/>
    </location>
    <ligand>
        <name>heme c</name>
        <dbReference type="ChEBI" id="CHEBI:61717"/>
        <label>1</label>
    </ligand>
</feature>
<evidence type="ECO:0000259" key="25">
    <source>
        <dbReference type="PROSITE" id="PS51007"/>
    </source>
</evidence>
<feature type="domain" description="Cytochrome c" evidence="25">
    <location>
        <begin position="208"/>
        <end position="289"/>
    </location>
</feature>
<evidence type="ECO:0000256" key="18">
    <source>
        <dbReference type="ARBA" id="ARBA00023065"/>
    </source>
</evidence>
<keyword evidence="6 21" id="KW-1003">Cell membrane</keyword>
<evidence type="ECO:0000313" key="27">
    <source>
        <dbReference type="Proteomes" id="UP001144805"/>
    </source>
</evidence>
<name>A0A9X3IL94_9HYPH</name>
<dbReference type="InterPro" id="IPR038414">
    <property type="entry name" value="CcoP_N_sf"/>
</dbReference>
<dbReference type="InterPro" id="IPR004678">
    <property type="entry name" value="Cyt_c_oxidase_cbb3_su3"/>
</dbReference>
<evidence type="ECO:0000256" key="2">
    <source>
        <dbReference type="ARBA" id="ARBA00004673"/>
    </source>
</evidence>
<keyword evidence="15 24" id="KW-1133">Transmembrane helix</keyword>
<protein>
    <recommendedName>
        <fullName evidence="21">Cbb3-type cytochrome c oxidase subunit</fullName>
    </recommendedName>
</protein>
<evidence type="ECO:0000256" key="9">
    <source>
        <dbReference type="ARBA" id="ARBA00022660"/>
    </source>
</evidence>
<dbReference type="Pfam" id="PF13442">
    <property type="entry name" value="Cytochrome_CBB3"/>
    <property type="match status" value="1"/>
</dbReference>
<evidence type="ECO:0000256" key="3">
    <source>
        <dbReference type="ARBA" id="ARBA00006113"/>
    </source>
</evidence>